<dbReference type="AlphaFoldDB" id="Q2JGP1"/>
<sequence length="313" mass="34374">MLEEFWKTVGEKVADRWASIAAPALVYWLALLAVWTYHHGGLHTLSNHTSWLDRQTPAIQTLAILTALLGIAATAVLVSSAATPLLRLLEGYWPAIADPLRHRLAARAAARAAADDLAWQTAHTAVQPPNTPTNRQLVVYTRLERRRRQHPSPGAPGFFLATRTGNILRAAERRPTDKYGLDTIICWPRLWPLLPDTHRTDLAAARTALDTAATITLWALLFAATGGLYTLLAIPAGLAVATITVTVVIPARAQAFGELIEVAFDTHRTQLYTHLRWPLPHTPAEEKPAGQALTAYLWRGSDNNTPNFTQPTP</sequence>
<organism evidence="2 3">
    <name type="scientific">Frankia casuarinae (strain DSM 45818 / CECT 9043 / HFP020203 / CcI3)</name>
    <dbReference type="NCBI Taxonomy" id="106370"/>
    <lineage>
        <taxon>Bacteria</taxon>
        <taxon>Bacillati</taxon>
        <taxon>Actinomycetota</taxon>
        <taxon>Actinomycetes</taxon>
        <taxon>Frankiales</taxon>
        <taxon>Frankiaceae</taxon>
        <taxon>Frankia</taxon>
    </lineage>
</organism>
<feature type="transmembrane region" description="Helical" evidence="1">
    <location>
        <begin position="20"/>
        <end position="38"/>
    </location>
</feature>
<keyword evidence="1" id="KW-0812">Transmembrane</keyword>
<dbReference type="EMBL" id="CP000249">
    <property type="protein sequence ID" value="ABD09551.1"/>
    <property type="molecule type" value="Genomic_DNA"/>
</dbReference>
<name>Q2JGP1_FRACC</name>
<reference evidence="2 3" key="1">
    <citation type="journal article" date="2007" name="Genome Res.">
        <title>Genome characteristics of facultatively symbiotic Frankia sp. strains reflect host range and host plant biogeography.</title>
        <authorList>
            <person name="Normand P."/>
            <person name="Lapierre P."/>
            <person name="Tisa L.S."/>
            <person name="Gogarten J.P."/>
            <person name="Alloisio N."/>
            <person name="Bagnarol E."/>
            <person name="Bassi C.A."/>
            <person name="Berry A.M."/>
            <person name="Bickhart D.M."/>
            <person name="Choisne N."/>
            <person name="Couloux A."/>
            <person name="Cournoyer B."/>
            <person name="Cruveiller S."/>
            <person name="Daubin V."/>
            <person name="Demange N."/>
            <person name="Francino M.P."/>
            <person name="Goltsman E."/>
            <person name="Huang Y."/>
            <person name="Kopp O.R."/>
            <person name="Labarre L."/>
            <person name="Lapidus A."/>
            <person name="Lavire C."/>
            <person name="Marechal J."/>
            <person name="Martinez M."/>
            <person name="Mastronunzio J.E."/>
            <person name="Mullin B.C."/>
            <person name="Niemann J."/>
            <person name="Pujic P."/>
            <person name="Rawnsley T."/>
            <person name="Rouy Z."/>
            <person name="Schenowitz C."/>
            <person name="Sellstedt A."/>
            <person name="Tavares F."/>
            <person name="Tomkins J.P."/>
            <person name="Vallenet D."/>
            <person name="Valverde C."/>
            <person name="Wall L.G."/>
            <person name="Wang Y."/>
            <person name="Medigue C."/>
            <person name="Benson D.R."/>
        </authorList>
    </citation>
    <scope>NUCLEOTIDE SEQUENCE [LARGE SCALE GENOMIC DNA]</scope>
    <source>
        <strain evidence="3">DSM 45818 / CECT 9043 / CcI3</strain>
    </source>
</reference>
<accession>Q2JGP1</accession>
<feature type="transmembrane region" description="Helical" evidence="1">
    <location>
        <begin position="58"/>
        <end position="78"/>
    </location>
</feature>
<protein>
    <submittedName>
        <fullName evidence="2">Uncharacterized protein</fullName>
    </submittedName>
</protein>
<evidence type="ECO:0000256" key="1">
    <source>
        <dbReference type="SAM" id="Phobius"/>
    </source>
</evidence>
<gene>
    <name evidence="2" type="ordered locus">Francci3_0159</name>
</gene>
<feature type="transmembrane region" description="Helical" evidence="1">
    <location>
        <begin position="228"/>
        <end position="249"/>
    </location>
</feature>
<dbReference type="RefSeq" id="WP_011434631.1">
    <property type="nucleotide sequence ID" value="NC_007777.1"/>
</dbReference>
<proteinExistence type="predicted"/>
<dbReference type="STRING" id="106370.Francci3_0159"/>
<dbReference type="HOGENOM" id="CLU_073799_0_0_11"/>
<evidence type="ECO:0000313" key="2">
    <source>
        <dbReference type="EMBL" id="ABD09551.1"/>
    </source>
</evidence>
<keyword evidence="3" id="KW-1185">Reference proteome</keyword>
<dbReference type="OrthoDB" id="529448at2"/>
<dbReference type="Proteomes" id="UP000001937">
    <property type="component" value="Chromosome"/>
</dbReference>
<evidence type="ECO:0000313" key="3">
    <source>
        <dbReference type="Proteomes" id="UP000001937"/>
    </source>
</evidence>
<keyword evidence="1" id="KW-0472">Membrane</keyword>
<keyword evidence="1" id="KW-1133">Transmembrane helix</keyword>
<dbReference type="eggNOG" id="ENOG50336BF">
    <property type="taxonomic scope" value="Bacteria"/>
</dbReference>
<dbReference type="KEGG" id="fra:Francci3_0159"/>